<evidence type="ECO:0000313" key="4">
    <source>
        <dbReference type="Proteomes" id="UP000800036"/>
    </source>
</evidence>
<dbReference type="Gene3D" id="1.10.150.240">
    <property type="entry name" value="Putative phosphatase, domain 2"/>
    <property type="match status" value="1"/>
</dbReference>
<keyword evidence="1" id="KW-0378">Hydrolase</keyword>
<keyword evidence="4" id="KW-1185">Reference proteome</keyword>
<dbReference type="GO" id="GO:0016787">
    <property type="term" value="F:hydrolase activity"/>
    <property type="evidence" value="ECO:0007669"/>
    <property type="project" value="UniProtKB-KW"/>
</dbReference>
<protein>
    <submittedName>
        <fullName evidence="3">HAD-like protein</fullName>
    </submittedName>
</protein>
<dbReference type="SFLD" id="SFLDS00003">
    <property type="entry name" value="Haloacid_Dehalogenase"/>
    <property type="match status" value="1"/>
</dbReference>
<dbReference type="Pfam" id="PF00702">
    <property type="entry name" value="Hydrolase"/>
    <property type="match status" value="1"/>
</dbReference>
<keyword evidence="2" id="KW-0732">Signal</keyword>
<dbReference type="InterPro" id="IPR036412">
    <property type="entry name" value="HAD-like_sf"/>
</dbReference>
<dbReference type="PANTHER" id="PTHR43316:SF3">
    <property type="entry name" value="HALOACID DEHALOGENASE, TYPE II (AFU_ORTHOLOGUE AFUA_2G07750)-RELATED"/>
    <property type="match status" value="1"/>
</dbReference>
<sequence length="217" mass="23484">MTSQPSPPKAIIFDLLTALLDSWSVWDASTPTGTPNSALPWRKHYLSITYGSTVYGPDTTYESLVHRAAQESGLPPSAPDTLLENWSSLKAWSEVGRTLRALREKGYLLGVVTNCSAELGGVAEAGKWKFDAAITAEESGWYKPAVQAYHAILPLLGDGSVKPEEVLFVAGSAGDVEGANKAGYRVVWHNRVGLERKGDVVPEREGRALDGTLRDFL</sequence>
<evidence type="ECO:0000256" key="2">
    <source>
        <dbReference type="SAM" id="SignalP"/>
    </source>
</evidence>
<gene>
    <name evidence="3" type="ORF">BU23DRAFT_472359</name>
</gene>
<dbReference type="InterPro" id="IPR023198">
    <property type="entry name" value="PGP-like_dom2"/>
</dbReference>
<dbReference type="InterPro" id="IPR023214">
    <property type="entry name" value="HAD_sf"/>
</dbReference>
<dbReference type="OrthoDB" id="20198at2759"/>
<dbReference type="PANTHER" id="PTHR43316">
    <property type="entry name" value="HYDROLASE, HALOACID DELAHOGENASE-RELATED"/>
    <property type="match status" value="1"/>
</dbReference>
<dbReference type="SUPFAM" id="SSF56784">
    <property type="entry name" value="HAD-like"/>
    <property type="match status" value="1"/>
</dbReference>
<dbReference type="EMBL" id="ML976696">
    <property type="protein sequence ID" value="KAF1971045.1"/>
    <property type="molecule type" value="Genomic_DNA"/>
</dbReference>
<dbReference type="Proteomes" id="UP000800036">
    <property type="component" value="Unassembled WGS sequence"/>
</dbReference>
<dbReference type="SFLD" id="SFLDG01129">
    <property type="entry name" value="C1.5:_HAD__Beta-PGM__Phosphata"/>
    <property type="match status" value="1"/>
</dbReference>
<organism evidence="3 4">
    <name type="scientific">Bimuria novae-zelandiae CBS 107.79</name>
    <dbReference type="NCBI Taxonomy" id="1447943"/>
    <lineage>
        <taxon>Eukaryota</taxon>
        <taxon>Fungi</taxon>
        <taxon>Dikarya</taxon>
        <taxon>Ascomycota</taxon>
        <taxon>Pezizomycotina</taxon>
        <taxon>Dothideomycetes</taxon>
        <taxon>Pleosporomycetidae</taxon>
        <taxon>Pleosporales</taxon>
        <taxon>Massarineae</taxon>
        <taxon>Didymosphaeriaceae</taxon>
        <taxon>Bimuria</taxon>
    </lineage>
</organism>
<proteinExistence type="predicted"/>
<dbReference type="AlphaFoldDB" id="A0A6A5V1R9"/>
<evidence type="ECO:0000313" key="3">
    <source>
        <dbReference type="EMBL" id="KAF1971045.1"/>
    </source>
</evidence>
<evidence type="ECO:0000256" key="1">
    <source>
        <dbReference type="ARBA" id="ARBA00022801"/>
    </source>
</evidence>
<dbReference type="InterPro" id="IPR051540">
    <property type="entry name" value="S-2-haloacid_dehalogenase"/>
</dbReference>
<feature type="chain" id="PRO_5025671736" evidence="2">
    <location>
        <begin position="29"/>
        <end position="217"/>
    </location>
</feature>
<accession>A0A6A5V1R9</accession>
<dbReference type="Gene3D" id="3.40.50.1000">
    <property type="entry name" value="HAD superfamily/HAD-like"/>
    <property type="match status" value="1"/>
</dbReference>
<feature type="signal peptide" evidence="2">
    <location>
        <begin position="1"/>
        <end position="28"/>
    </location>
</feature>
<reference evidence="3" key="1">
    <citation type="journal article" date="2020" name="Stud. Mycol.">
        <title>101 Dothideomycetes genomes: a test case for predicting lifestyles and emergence of pathogens.</title>
        <authorList>
            <person name="Haridas S."/>
            <person name="Albert R."/>
            <person name="Binder M."/>
            <person name="Bloem J."/>
            <person name="Labutti K."/>
            <person name="Salamov A."/>
            <person name="Andreopoulos B."/>
            <person name="Baker S."/>
            <person name="Barry K."/>
            <person name="Bills G."/>
            <person name="Bluhm B."/>
            <person name="Cannon C."/>
            <person name="Castanera R."/>
            <person name="Culley D."/>
            <person name="Daum C."/>
            <person name="Ezra D."/>
            <person name="Gonzalez J."/>
            <person name="Henrissat B."/>
            <person name="Kuo A."/>
            <person name="Liang C."/>
            <person name="Lipzen A."/>
            <person name="Lutzoni F."/>
            <person name="Magnuson J."/>
            <person name="Mondo S."/>
            <person name="Nolan M."/>
            <person name="Ohm R."/>
            <person name="Pangilinan J."/>
            <person name="Park H.-J."/>
            <person name="Ramirez L."/>
            <person name="Alfaro M."/>
            <person name="Sun H."/>
            <person name="Tritt A."/>
            <person name="Yoshinaga Y."/>
            <person name="Zwiers L.-H."/>
            <person name="Turgeon B."/>
            <person name="Goodwin S."/>
            <person name="Spatafora J."/>
            <person name="Crous P."/>
            <person name="Grigoriev I."/>
        </authorList>
    </citation>
    <scope>NUCLEOTIDE SEQUENCE</scope>
    <source>
        <strain evidence="3">CBS 107.79</strain>
    </source>
</reference>
<name>A0A6A5V1R9_9PLEO</name>